<proteinExistence type="predicted"/>
<evidence type="ECO:0000313" key="1">
    <source>
        <dbReference type="EMBL" id="AKU43456.1"/>
    </source>
</evidence>
<dbReference type="EMBL" id="KT001913">
    <property type="protein sequence ID" value="AKU43456.1"/>
    <property type="molecule type" value="Genomic_DNA"/>
</dbReference>
<gene>
    <name evidence="1" type="ORF">CPT_Sansa52</name>
</gene>
<reference evidence="1 2" key="1">
    <citation type="journal article" date="2015" name="Genome Announc.">
        <title>Complete Genome Sequence of Caulobacter crescentus Siphophage Sansa.</title>
        <authorList>
            <person name="Vara L."/>
            <person name="Kane A.A."/>
            <person name="Cahill J.L."/>
            <person name="Rasche E.S."/>
            <person name="Kuty Everett G.F."/>
        </authorList>
    </citation>
    <scope>NUCLEOTIDE SEQUENCE [LARGE SCALE GENOMIC DNA]</scope>
</reference>
<protein>
    <submittedName>
        <fullName evidence="1">O-spanin</fullName>
    </submittedName>
</protein>
<dbReference type="PROSITE" id="PS51257">
    <property type="entry name" value="PROKAR_LIPOPROTEIN"/>
    <property type="match status" value="1"/>
</dbReference>
<keyword evidence="2" id="KW-1185">Reference proteome</keyword>
<name>A0A0K1LLT1_9CAUD</name>
<organism evidence="1 2">
    <name type="scientific">Caulobacter phage Sansa</name>
    <dbReference type="NCBI Taxonomy" id="1675600"/>
    <lineage>
        <taxon>Viruses</taxon>
        <taxon>Duplodnaviria</taxon>
        <taxon>Heunggongvirae</taxon>
        <taxon>Uroviricota</taxon>
        <taxon>Caudoviricetes</taxon>
        <taxon>Sansavirus</taxon>
        <taxon>Sansavirus sansa</taxon>
        <taxon>Caulobacter virus Sansa</taxon>
    </lineage>
</organism>
<evidence type="ECO:0000313" key="2">
    <source>
        <dbReference type="Proteomes" id="UP000225322"/>
    </source>
</evidence>
<sequence>MPRVLILALASLLLVGCSHLSVPSLRLSATPPPPVVCPALVNAEPQAEPPPPDGFNQDQLAKAFFDAFGQDLGLAVWKWFRADWPAWARMEARAHESAYEFCKDPTRVGKTAKKQ</sequence>
<accession>A0A0K1LLT1</accession>
<dbReference type="Proteomes" id="UP000225322">
    <property type="component" value="Segment"/>
</dbReference>